<evidence type="ECO:0000313" key="1">
    <source>
        <dbReference type="EMBL" id="KAJ3516225.1"/>
    </source>
</evidence>
<organism evidence="1 2">
    <name type="scientific">Agrocybe chaxingu</name>
    <dbReference type="NCBI Taxonomy" id="84603"/>
    <lineage>
        <taxon>Eukaryota</taxon>
        <taxon>Fungi</taxon>
        <taxon>Dikarya</taxon>
        <taxon>Basidiomycota</taxon>
        <taxon>Agaricomycotina</taxon>
        <taxon>Agaricomycetes</taxon>
        <taxon>Agaricomycetidae</taxon>
        <taxon>Agaricales</taxon>
        <taxon>Agaricineae</taxon>
        <taxon>Strophariaceae</taxon>
        <taxon>Agrocybe</taxon>
    </lineage>
</organism>
<keyword evidence="2" id="KW-1185">Reference proteome</keyword>
<dbReference type="EMBL" id="JANKHO010000062">
    <property type="protein sequence ID" value="KAJ3516225.1"/>
    <property type="molecule type" value="Genomic_DNA"/>
</dbReference>
<evidence type="ECO:0000313" key="2">
    <source>
        <dbReference type="Proteomes" id="UP001148786"/>
    </source>
</evidence>
<dbReference type="Proteomes" id="UP001148786">
    <property type="component" value="Unassembled WGS sequence"/>
</dbReference>
<gene>
    <name evidence="1" type="ORF">NLJ89_g1249</name>
</gene>
<reference evidence="1" key="1">
    <citation type="submission" date="2022-07" db="EMBL/GenBank/DDBJ databases">
        <title>Genome Sequence of Agrocybe chaxingu.</title>
        <authorList>
            <person name="Buettner E."/>
        </authorList>
    </citation>
    <scope>NUCLEOTIDE SEQUENCE</scope>
    <source>
        <strain evidence="1">MP-N11</strain>
    </source>
</reference>
<comment type="caution">
    <text evidence="1">The sequence shown here is derived from an EMBL/GenBank/DDBJ whole genome shotgun (WGS) entry which is preliminary data.</text>
</comment>
<dbReference type="AlphaFoldDB" id="A0A9W8TDQ8"/>
<proteinExistence type="predicted"/>
<accession>A0A9W8TDQ8</accession>
<sequence>MTTPDAYVTLPFPPPPLPAPFLPFPHLLPVPSSSSASAPPRVRPTPNQRLSANQIQTVYTATNGPKKATTSYSTAPSAWNIPKTVPPKEKFAGYAGGRRDFRAQVQAARKEPQREENLKSLSLFTPKPLVPATLNRYNDCKKLWVPCWEEELGKICIEA</sequence>
<name>A0A9W8TDQ8_9AGAR</name>
<protein>
    <submittedName>
        <fullName evidence="1">Uncharacterized protein</fullName>
    </submittedName>
</protein>